<name>A0A9P7B5H7_RHOMI</name>
<dbReference type="InterPro" id="IPR018593">
    <property type="entry name" value="tRNA-endonuc_su_Sen15"/>
</dbReference>
<organism evidence="5 6">
    <name type="scientific">Rhodotorula mucilaginosa</name>
    <name type="common">Yeast</name>
    <name type="synonym">Rhodotorula rubra</name>
    <dbReference type="NCBI Taxonomy" id="5537"/>
    <lineage>
        <taxon>Eukaryota</taxon>
        <taxon>Fungi</taxon>
        <taxon>Dikarya</taxon>
        <taxon>Basidiomycota</taxon>
        <taxon>Pucciniomycotina</taxon>
        <taxon>Microbotryomycetes</taxon>
        <taxon>Sporidiobolales</taxon>
        <taxon>Sporidiobolaceae</taxon>
        <taxon>Rhodotorula</taxon>
    </lineage>
</organism>
<dbReference type="GO" id="GO:0003676">
    <property type="term" value="F:nucleic acid binding"/>
    <property type="evidence" value="ECO:0007669"/>
    <property type="project" value="InterPro"/>
</dbReference>
<dbReference type="GO" id="GO:0000379">
    <property type="term" value="P:tRNA-type intron splice site recognition and cleavage"/>
    <property type="evidence" value="ECO:0007669"/>
    <property type="project" value="InterPro"/>
</dbReference>
<dbReference type="InterPro" id="IPR042777">
    <property type="entry name" value="Sen15_fungi"/>
</dbReference>
<dbReference type="PANTHER" id="PTHR28518">
    <property type="entry name" value="TRNA-SPLICING ENDONUCLEASE SUBUNIT SEN15"/>
    <property type="match status" value="1"/>
</dbReference>
<comment type="similarity">
    <text evidence="1">Belongs to the SEN15 family.</text>
</comment>
<evidence type="ECO:0000256" key="2">
    <source>
        <dbReference type="ARBA" id="ARBA00022694"/>
    </source>
</evidence>
<dbReference type="GO" id="GO:0000213">
    <property type="term" value="F:tRNA-intron lyase activity"/>
    <property type="evidence" value="ECO:0007669"/>
    <property type="project" value="TreeGrafter"/>
</dbReference>
<dbReference type="AlphaFoldDB" id="A0A9P7B5H7"/>
<dbReference type="InterPro" id="IPR036167">
    <property type="entry name" value="tRNA_intron_Endo_cat-like_sf"/>
</dbReference>
<keyword evidence="2" id="KW-0819">tRNA processing</keyword>
<dbReference type="OrthoDB" id="10002170at2759"/>
<dbReference type="GO" id="GO:0000214">
    <property type="term" value="C:tRNA-intron endonuclease complex"/>
    <property type="evidence" value="ECO:0007669"/>
    <property type="project" value="InterPro"/>
</dbReference>
<feature type="region of interest" description="Disordered" evidence="3">
    <location>
        <begin position="57"/>
        <end position="77"/>
    </location>
</feature>
<dbReference type="EMBL" id="PUHQ01000039">
    <property type="protein sequence ID" value="KAG0660932.1"/>
    <property type="molecule type" value="Genomic_DNA"/>
</dbReference>
<keyword evidence="6" id="KW-1185">Reference proteome</keyword>
<comment type="caution">
    <text evidence="5">The sequence shown here is derived from an EMBL/GenBank/DDBJ whole genome shotgun (WGS) entry which is preliminary data.</text>
</comment>
<dbReference type="Pfam" id="PF09631">
    <property type="entry name" value="Sen15"/>
    <property type="match status" value="1"/>
</dbReference>
<proteinExistence type="inferred from homology"/>
<evidence type="ECO:0000259" key="4">
    <source>
        <dbReference type="Pfam" id="PF09631"/>
    </source>
</evidence>
<evidence type="ECO:0000313" key="5">
    <source>
        <dbReference type="EMBL" id="KAG0660932.1"/>
    </source>
</evidence>
<feature type="domain" description="tRNA-splicing endonuclease subunit Sen15" evidence="4">
    <location>
        <begin position="29"/>
        <end position="153"/>
    </location>
</feature>
<dbReference type="Proteomes" id="UP000777482">
    <property type="component" value="Unassembled WGS sequence"/>
</dbReference>
<dbReference type="InterPro" id="IPR011856">
    <property type="entry name" value="tRNA_endonuc-like_dom_sf"/>
</dbReference>
<dbReference type="PANTHER" id="PTHR28518:SF1">
    <property type="entry name" value="TRNA-SPLICING ENDONUCLEASE SUBUNIT SEN15"/>
    <property type="match status" value="1"/>
</dbReference>
<dbReference type="Gene3D" id="3.40.1350.10">
    <property type="match status" value="1"/>
</dbReference>
<evidence type="ECO:0000313" key="6">
    <source>
        <dbReference type="Proteomes" id="UP000777482"/>
    </source>
</evidence>
<evidence type="ECO:0000256" key="1">
    <source>
        <dbReference type="ARBA" id="ARBA00006091"/>
    </source>
</evidence>
<evidence type="ECO:0000256" key="3">
    <source>
        <dbReference type="SAM" id="MobiDB-lite"/>
    </source>
</evidence>
<protein>
    <recommendedName>
        <fullName evidence="4">tRNA-splicing endonuclease subunit Sen15 domain-containing protein</fullName>
    </recommendedName>
</protein>
<dbReference type="SUPFAM" id="SSF53032">
    <property type="entry name" value="tRNA-intron endonuclease catalytic domain-like"/>
    <property type="match status" value="1"/>
</dbReference>
<gene>
    <name evidence="5" type="ORF">C6P46_004205</name>
</gene>
<sequence length="156" mass="16649">MAANHPLAHLVLPACKRFPAQSAALFQATVDLSLAQQWKDVEVVELDECACAVIKGRPPKASADSSPPQSPPSFVYPMGLQQPTNLRQLGDVIKTISTRFPEAAVPSEPSAASAFTDSPAAPSTTTTIFLAMIEKDSSIVYYVLRNGIVSPKEVPE</sequence>
<accession>A0A9P7B5H7</accession>
<reference evidence="5 6" key="1">
    <citation type="submission" date="2020-11" db="EMBL/GenBank/DDBJ databases">
        <title>Kefir isolates.</title>
        <authorList>
            <person name="Marcisauskas S."/>
            <person name="Kim Y."/>
            <person name="Blasche S."/>
        </authorList>
    </citation>
    <scope>NUCLEOTIDE SEQUENCE [LARGE SCALE GENOMIC DNA]</scope>
    <source>
        <strain evidence="5 6">KR</strain>
    </source>
</reference>